<dbReference type="InterPro" id="IPR018445">
    <property type="entry name" value="Put_Phosphate_transp_reg"/>
</dbReference>
<evidence type="ECO:0000256" key="1">
    <source>
        <dbReference type="ARBA" id="ARBA00008591"/>
    </source>
</evidence>
<dbReference type="RefSeq" id="WP_247346085.1">
    <property type="nucleotide sequence ID" value="NZ_CP095550.1"/>
</dbReference>
<accession>A0ABW5BXY7</accession>
<comment type="similarity">
    <text evidence="1">Belongs to the UPF0111 family.</text>
</comment>
<dbReference type="Proteomes" id="UP001597318">
    <property type="component" value="Unassembled WGS sequence"/>
</dbReference>
<comment type="caution">
    <text evidence="2">The sequence shown here is derived from an EMBL/GenBank/DDBJ whole genome shotgun (WGS) entry which is preliminary data.</text>
</comment>
<reference evidence="3" key="1">
    <citation type="journal article" date="2019" name="Int. J. Syst. Evol. Microbiol.">
        <title>The Global Catalogue of Microorganisms (GCM) 10K type strain sequencing project: providing services to taxonomists for standard genome sequencing and annotation.</title>
        <authorList>
            <consortium name="The Broad Institute Genomics Platform"/>
            <consortium name="The Broad Institute Genome Sequencing Center for Infectious Disease"/>
            <person name="Wu L."/>
            <person name="Ma J."/>
        </authorList>
    </citation>
    <scope>NUCLEOTIDE SEQUENCE [LARGE SCALE GENOMIC DNA]</scope>
    <source>
        <strain evidence="3">CGMCC 1.15474</strain>
    </source>
</reference>
<evidence type="ECO:0000313" key="2">
    <source>
        <dbReference type="EMBL" id="MFD2214722.1"/>
    </source>
</evidence>
<dbReference type="PANTHER" id="PTHR37298:SF1">
    <property type="entry name" value="UPF0111 PROTEIN YKAA"/>
    <property type="match status" value="1"/>
</dbReference>
<dbReference type="Pfam" id="PF01865">
    <property type="entry name" value="PhoU_div"/>
    <property type="match status" value="1"/>
</dbReference>
<protein>
    <submittedName>
        <fullName evidence="2">DUF47 domain-containing protein</fullName>
    </submittedName>
</protein>
<dbReference type="EMBL" id="JBHUIK010000003">
    <property type="protein sequence ID" value="MFD2214722.1"/>
    <property type="molecule type" value="Genomic_DNA"/>
</dbReference>
<organism evidence="2 3">
    <name type="scientific">Metabacillus endolithicus</name>
    <dbReference type="NCBI Taxonomy" id="1535204"/>
    <lineage>
        <taxon>Bacteria</taxon>
        <taxon>Bacillati</taxon>
        <taxon>Bacillota</taxon>
        <taxon>Bacilli</taxon>
        <taxon>Bacillales</taxon>
        <taxon>Bacillaceae</taxon>
        <taxon>Metabacillus</taxon>
    </lineage>
</organism>
<proteinExistence type="inferred from homology"/>
<dbReference type="InterPro" id="IPR038078">
    <property type="entry name" value="PhoU-like_sf"/>
</dbReference>
<evidence type="ECO:0000313" key="3">
    <source>
        <dbReference type="Proteomes" id="UP001597318"/>
    </source>
</evidence>
<sequence length="207" mass="23641">MVFSKGKRDKFSELLIKMTDNLQSTTQYCIEQNISNHHELQIFLEAIKEYESTGDELIQTITRELNQTFITPIDREDILQLAIDIDDVLDGIEHTAALFEMYSVTNVTEHMKKFVNINHQCAVEISLAITCLSQKKLQAISPYSLKLKEHEANSDNLLRTAVKNLFATVKDPIKIIQYKDIYESLEGIVDSCRKVANTLDSIVMKNA</sequence>
<dbReference type="InterPro" id="IPR052912">
    <property type="entry name" value="UPF0111_domain"/>
</dbReference>
<dbReference type="Gene3D" id="1.20.58.220">
    <property type="entry name" value="Phosphate transport system protein phou homolog 2, domain 2"/>
    <property type="match status" value="1"/>
</dbReference>
<gene>
    <name evidence="2" type="ORF">ACFSKK_13615</name>
</gene>
<name>A0ABW5BXY7_9BACI</name>
<keyword evidence="3" id="KW-1185">Reference proteome</keyword>
<dbReference type="PANTHER" id="PTHR37298">
    <property type="entry name" value="UPF0111 PROTEIN YKAA"/>
    <property type="match status" value="1"/>
</dbReference>